<dbReference type="AlphaFoldDB" id="A0A1B0FED0"/>
<dbReference type="GO" id="GO:0005739">
    <property type="term" value="C:mitochondrion"/>
    <property type="evidence" value="ECO:0007669"/>
    <property type="project" value="TreeGrafter"/>
</dbReference>
<keyword evidence="4" id="KW-0479">Metal-binding</keyword>
<dbReference type="EnsemblMetazoa" id="GMOY001965-RA">
    <property type="protein sequence ID" value="GMOY001965-PA"/>
    <property type="gene ID" value="GMOY001965"/>
</dbReference>
<evidence type="ECO:0000256" key="2">
    <source>
        <dbReference type="ARBA" id="ARBA00001946"/>
    </source>
</evidence>
<reference evidence="9" key="1">
    <citation type="submission" date="2020-05" db="UniProtKB">
        <authorList>
            <consortium name="EnsemblMetazoa"/>
        </authorList>
    </citation>
    <scope>IDENTIFICATION</scope>
    <source>
        <strain evidence="9">Yale</strain>
    </source>
</reference>
<proteinExistence type="inferred from homology"/>
<dbReference type="SUPFAM" id="SSF55811">
    <property type="entry name" value="Nudix"/>
    <property type="match status" value="1"/>
</dbReference>
<dbReference type="PANTHER" id="PTHR12318">
    <property type="entry name" value="TESTOSTERONE-REGULATED PROTEIN RP2"/>
    <property type="match status" value="1"/>
</dbReference>
<sequence length="350" mass="40840">MAREIAMPELPVWRDSASLIICVKTTDELRVCNYKLLMLKRSDRTSLIDDQTVFPGGLYDDSDEAIEWLKYFEEFGVTEQVFDKLLGGRCYGQLYNSTNAMPREISLRINALRETFEEVGVFLCRNRKQLLTIKQWSFCKPAYDYDQSYWQQIVHNDPRQFLRMCRELKVVPDLWSLYKWSCWASPAALRKGFLQETPMLLPEKTEVKECLWSSPTQYLKMHRDKKIHLSSPQFYEITRFTSNGSFDKLQKFAQERDKCEVAFYLPILYLCDDGIVSVLPGDDFYIGDARTSLELRQTNCTVEQFQLKSKRIHRIETIGSPSVAVCLNFKPLPDHLLPICEGEVDNKAKL</sequence>
<protein>
    <recommendedName>
        <fullName evidence="8">Nudix hydrolase domain-containing protein</fullName>
    </recommendedName>
</protein>
<feature type="domain" description="Nudix hydrolase" evidence="8">
    <location>
        <begin position="12"/>
        <end position="235"/>
    </location>
</feature>
<dbReference type="Proteomes" id="UP000092444">
    <property type="component" value="Unassembled WGS sequence"/>
</dbReference>
<dbReference type="InterPro" id="IPR039121">
    <property type="entry name" value="NUDT19"/>
</dbReference>
<dbReference type="VEuPathDB" id="VectorBase:GMOY001965"/>
<dbReference type="InterPro" id="IPR000086">
    <property type="entry name" value="NUDIX_hydrolase_dom"/>
</dbReference>
<dbReference type="GO" id="GO:0016818">
    <property type="term" value="F:hydrolase activity, acting on acid anhydrides, in phosphorus-containing anhydrides"/>
    <property type="evidence" value="ECO:0007669"/>
    <property type="project" value="InterPro"/>
</dbReference>
<evidence type="ECO:0000256" key="3">
    <source>
        <dbReference type="ARBA" id="ARBA00005582"/>
    </source>
</evidence>
<dbReference type="EMBL" id="CCAG010022386">
    <property type="status" value="NOT_ANNOTATED_CDS"/>
    <property type="molecule type" value="Genomic_DNA"/>
</dbReference>
<comment type="similarity">
    <text evidence="3">Belongs to the Nudix hydrolase family.</text>
</comment>
<dbReference type="Gene3D" id="3.90.79.10">
    <property type="entry name" value="Nucleoside Triphosphate Pyrophosphohydrolase"/>
    <property type="match status" value="1"/>
</dbReference>
<dbReference type="PROSITE" id="PS51462">
    <property type="entry name" value="NUDIX"/>
    <property type="match status" value="1"/>
</dbReference>
<evidence type="ECO:0000256" key="7">
    <source>
        <dbReference type="ARBA" id="ARBA00023211"/>
    </source>
</evidence>
<accession>A0A1B0FED0</accession>
<organism evidence="9 10">
    <name type="scientific">Glossina morsitans morsitans</name>
    <name type="common">Savannah tsetse fly</name>
    <dbReference type="NCBI Taxonomy" id="37546"/>
    <lineage>
        <taxon>Eukaryota</taxon>
        <taxon>Metazoa</taxon>
        <taxon>Ecdysozoa</taxon>
        <taxon>Arthropoda</taxon>
        <taxon>Hexapoda</taxon>
        <taxon>Insecta</taxon>
        <taxon>Pterygota</taxon>
        <taxon>Neoptera</taxon>
        <taxon>Endopterygota</taxon>
        <taxon>Diptera</taxon>
        <taxon>Brachycera</taxon>
        <taxon>Muscomorpha</taxon>
        <taxon>Hippoboscoidea</taxon>
        <taxon>Glossinidae</taxon>
        <taxon>Glossina</taxon>
    </lineage>
</organism>
<dbReference type="GO" id="GO:0046872">
    <property type="term" value="F:metal ion binding"/>
    <property type="evidence" value="ECO:0007669"/>
    <property type="project" value="UniProtKB-KW"/>
</dbReference>
<dbReference type="STRING" id="37546.A0A1B0FED0"/>
<evidence type="ECO:0000256" key="4">
    <source>
        <dbReference type="ARBA" id="ARBA00022723"/>
    </source>
</evidence>
<keyword evidence="5" id="KW-0378">Hydrolase</keyword>
<evidence type="ECO:0000259" key="8">
    <source>
        <dbReference type="PROSITE" id="PS51462"/>
    </source>
</evidence>
<dbReference type="InterPro" id="IPR015797">
    <property type="entry name" value="NUDIX_hydrolase-like_dom_sf"/>
</dbReference>
<keyword evidence="6" id="KW-0460">Magnesium</keyword>
<keyword evidence="7" id="KW-0464">Manganese</keyword>
<name>A0A1B0FED0_GLOMM</name>
<keyword evidence="10" id="KW-1185">Reference proteome</keyword>
<evidence type="ECO:0000313" key="10">
    <source>
        <dbReference type="Proteomes" id="UP000092444"/>
    </source>
</evidence>
<evidence type="ECO:0000256" key="1">
    <source>
        <dbReference type="ARBA" id="ARBA00001936"/>
    </source>
</evidence>
<dbReference type="PANTHER" id="PTHR12318:SF0">
    <property type="entry name" value="ACYL-COENZYME A DIPHOSPHATASE NUDT19"/>
    <property type="match status" value="1"/>
</dbReference>
<evidence type="ECO:0000256" key="6">
    <source>
        <dbReference type="ARBA" id="ARBA00022842"/>
    </source>
</evidence>
<dbReference type="PhylomeDB" id="A0A1B0FED0"/>
<comment type="cofactor">
    <cofactor evidence="2">
        <name>Mg(2+)</name>
        <dbReference type="ChEBI" id="CHEBI:18420"/>
    </cofactor>
</comment>
<evidence type="ECO:0000313" key="9">
    <source>
        <dbReference type="EnsemblMetazoa" id="GMOY001965-PA"/>
    </source>
</evidence>
<evidence type="ECO:0000256" key="5">
    <source>
        <dbReference type="ARBA" id="ARBA00022801"/>
    </source>
</evidence>
<comment type="cofactor">
    <cofactor evidence="1">
        <name>Mn(2+)</name>
        <dbReference type="ChEBI" id="CHEBI:29035"/>
    </cofactor>
</comment>